<dbReference type="InterPro" id="IPR052776">
    <property type="entry name" value="Chloro_ReproSupport/MetalTrans"/>
</dbReference>
<keyword evidence="1" id="KW-0812">Transmembrane</keyword>
<evidence type="ECO:0008006" key="3">
    <source>
        <dbReference type="Google" id="ProtNLM"/>
    </source>
</evidence>
<keyword evidence="1" id="KW-1133">Transmembrane helix</keyword>
<comment type="caution">
    <text evidence="2">The sequence shown here is derived from an EMBL/GenBank/DDBJ whole genome shotgun (WGS) entry which is preliminary data.</text>
</comment>
<accession>A0A0F8XDQ2</accession>
<keyword evidence="1" id="KW-0472">Membrane</keyword>
<evidence type="ECO:0000256" key="1">
    <source>
        <dbReference type="SAM" id="Phobius"/>
    </source>
</evidence>
<proteinExistence type="predicted"/>
<feature type="transmembrane region" description="Helical" evidence="1">
    <location>
        <begin position="101"/>
        <end position="121"/>
    </location>
</feature>
<protein>
    <recommendedName>
        <fullName evidence="3">Nickel/cobalt efflux system</fullName>
    </recommendedName>
</protein>
<gene>
    <name evidence="2" type="ORF">LCGC14_3037900</name>
</gene>
<feature type="non-terminal residue" evidence="2">
    <location>
        <position position="165"/>
    </location>
</feature>
<feature type="transmembrane region" description="Helical" evidence="1">
    <location>
        <begin position="70"/>
        <end position="95"/>
    </location>
</feature>
<dbReference type="EMBL" id="LAZR01063651">
    <property type="protein sequence ID" value="KKK59085.1"/>
    <property type="molecule type" value="Genomic_DNA"/>
</dbReference>
<dbReference type="PANTHER" id="PTHR33876">
    <property type="entry name" value="UNNAMED PRODUCT"/>
    <property type="match status" value="1"/>
</dbReference>
<sequence length="165" mass="18518">MRHEEMIDEILNQFQTMTPALILTLGLAIGLQHAFEPDHISAVTTQISKRKYKTQAAKQLLKEGAFKSSILGALWGAGHTTTLVIIGLLLFLFSINIPSNIFLGFEFIVGIMLVILALTTFSNKKLFKMKHTHPHLHSNGTLHIHPHNHDSEHKHTHKSYIIGCI</sequence>
<organism evidence="2">
    <name type="scientific">marine sediment metagenome</name>
    <dbReference type="NCBI Taxonomy" id="412755"/>
    <lineage>
        <taxon>unclassified sequences</taxon>
        <taxon>metagenomes</taxon>
        <taxon>ecological metagenomes</taxon>
    </lineage>
</organism>
<evidence type="ECO:0000313" key="2">
    <source>
        <dbReference type="EMBL" id="KKK59085.1"/>
    </source>
</evidence>
<name>A0A0F8XDQ2_9ZZZZ</name>
<reference evidence="2" key="1">
    <citation type="journal article" date="2015" name="Nature">
        <title>Complex archaea that bridge the gap between prokaryotes and eukaryotes.</title>
        <authorList>
            <person name="Spang A."/>
            <person name="Saw J.H."/>
            <person name="Jorgensen S.L."/>
            <person name="Zaremba-Niedzwiedzka K."/>
            <person name="Martijn J."/>
            <person name="Lind A.E."/>
            <person name="van Eijk R."/>
            <person name="Schleper C."/>
            <person name="Guy L."/>
            <person name="Ettema T.J."/>
        </authorList>
    </citation>
    <scope>NUCLEOTIDE SEQUENCE</scope>
</reference>
<dbReference type="AlphaFoldDB" id="A0A0F8XDQ2"/>
<dbReference type="PANTHER" id="PTHR33876:SF4">
    <property type="entry name" value="CHLOROPLAST PROTEIN FOR GROWTH AND FERTILITY 2"/>
    <property type="match status" value="1"/>
</dbReference>